<sequence length="176" mass="18140">MNIHLVASIALLASGMAQAGIPLLNYSCPGSIEVHADQGGPVYVNGKEAKLKKFSDSYYEASHDGVTISLMQNPDQSMSVSYTAKHGVHGVCQDASASSRVVPSKEPSKAEQACLAAVAKTTGVAQSSLSVIDVMSAEAGIGVMVRVPGADAHWSCLSDADGNVQGTRYSGSEGKL</sequence>
<accession>A0A653B7R6</accession>
<proteinExistence type="predicted"/>
<reference evidence="1" key="1">
    <citation type="submission" date="2018-11" db="EMBL/GenBank/DDBJ databases">
        <authorList>
            <consortium name="Genoscope - CEA"/>
            <person name="William W."/>
        </authorList>
    </citation>
    <scope>NUCLEOTIDE SEQUENCE [LARGE SCALE GENOMIC DNA]</scope>
    <source>
        <strain evidence="1">T9AD</strain>
    </source>
</reference>
<name>A0A653B7R6_ECTOL</name>
<dbReference type="OrthoDB" id="8372029at2"/>
<evidence type="ECO:0000313" key="1">
    <source>
        <dbReference type="EMBL" id="VDN64694.1"/>
    </source>
</evidence>
<gene>
    <name evidence="1" type="ORF">POT9AD_3719</name>
</gene>
<dbReference type="EMBL" id="LR130779">
    <property type="protein sequence ID" value="VDN64694.1"/>
    <property type="molecule type" value="Genomic_DNA"/>
</dbReference>
<dbReference type="AlphaFoldDB" id="A0A653B7R6"/>
<organism evidence="1">
    <name type="scientific">Ectopseudomonas oleovorans</name>
    <name type="common">Pseudomonas oleovorans</name>
    <dbReference type="NCBI Taxonomy" id="301"/>
    <lineage>
        <taxon>Bacteria</taxon>
        <taxon>Pseudomonadati</taxon>
        <taxon>Pseudomonadota</taxon>
        <taxon>Gammaproteobacteria</taxon>
        <taxon>Pseudomonadales</taxon>
        <taxon>Pseudomonadaceae</taxon>
        <taxon>Ectopseudomonas</taxon>
    </lineage>
</organism>
<protein>
    <submittedName>
        <fullName evidence="1">Uncharacterized protein</fullName>
    </submittedName>
</protein>